<evidence type="ECO:0000313" key="1">
    <source>
        <dbReference type="EMBL" id="CAK9872340.1"/>
    </source>
</evidence>
<name>A0ABP1BAQ5_9BRYO</name>
<dbReference type="Proteomes" id="UP001497522">
    <property type="component" value="Chromosome 2"/>
</dbReference>
<proteinExistence type="predicted"/>
<keyword evidence="2" id="KW-1185">Reference proteome</keyword>
<reference evidence="1 2" key="1">
    <citation type="submission" date="2024-03" db="EMBL/GenBank/DDBJ databases">
        <authorList>
            <consortium name="ELIXIR-Norway"/>
            <consortium name="Elixir Norway"/>
        </authorList>
    </citation>
    <scope>NUCLEOTIDE SEQUENCE [LARGE SCALE GENOMIC DNA]</scope>
</reference>
<accession>A0ABP1BAQ5</accession>
<sequence length="87" mass="9788">MVTMTSFAPMNLSTAHDDDDFVRSLLSDEPVGSVTYTAGLTTQSRLVDFKERMASTFVHVHNILRLETVIDLKVIIPFLSTFDVRLL</sequence>
<organism evidence="1 2">
    <name type="scientific">Sphagnum jensenii</name>
    <dbReference type="NCBI Taxonomy" id="128206"/>
    <lineage>
        <taxon>Eukaryota</taxon>
        <taxon>Viridiplantae</taxon>
        <taxon>Streptophyta</taxon>
        <taxon>Embryophyta</taxon>
        <taxon>Bryophyta</taxon>
        <taxon>Sphagnophytina</taxon>
        <taxon>Sphagnopsida</taxon>
        <taxon>Sphagnales</taxon>
        <taxon>Sphagnaceae</taxon>
        <taxon>Sphagnum</taxon>
    </lineage>
</organism>
<gene>
    <name evidence="1" type="ORF">CSSPJE1EN2_LOCUS14937</name>
</gene>
<dbReference type="EMBL" id="OZ023703">
    <property type="protein sequence ID" value="CAK9872340.1"/>
    <property type="molecule type" value="Genomic_DNA"/>
</dbReference>
<evidence type="ECO:0000313" key="2">
    <source>
        <dbReference type="Proteomes" id="UP001497522"/>
    </source>
</evidence>
<protein>
    <submittedName>
        <fullName evidence="1">Uncharacterized protein</fullName>
    </submittedName>
</protein>